<name>A0A923MYC7_9BURK</name>
<dbReference type="Gene3D" id="2.40.50.100">
    <property type="match status" value="1"/>
</dbReference>
<dbReference type="AlphaFoldDB" id="A0A923MYC7"/>
<dbReference type="InterPro" id="IPR050465">
    <property type="entry name" value="UPF0194_transport"/>
</dbReference>
<evidence type="ECO:0000256" key="4">
    <source>
        <dbReference type="SAM" id="MobiDB-lite"/>
    </source>
</evidence>
<dbReference type="RefSeq" id="WP_187078702.1">
    <property type="nucleotide sequence ID" value="NZ_JACORT010000013.1"/>
</dbReference>
<proteinExistence type="predicted"/>
<dbReference type="InterPro" id="IPR058647">
    <property type="entry name" value="BSH_CzcB-like"/>
</dbReference>
<evidence type="ECO:0000313" key="7">
    <source>
        <dbReference type="Proteomes" id="UP000608513"/>
    </source>
</evidence>
<keyword evidence="7" id="KW-1185">Reference proteome</keyword>
<evidence type="ECO:0000313" key="6">
    <source>
        <dbReference type="EMBL" id="MBC5785962.1"/>
    </source>
</evidence>
<accession>A0A923MYC7</accession>
<feature type="coiled-coil region" evidence="3">
    <location>
        <begin position="406"/>
        <end position="466"/>
    </location>
</feature>
<dbReference type="Gene3D" id="2.40.30.170">
    <property type="match status" value="1"/>
</dbReference>
<dbReference type="PANTHER" id="PTHR32347">
    <property type="entry name" value="EFFLUX SYSTEM COMPONENT YKNX-RELATED"/>
    <property type="match status" value="1"/>
</dbReference>
<sequence length="604" mass="64292">MRIDEAPASPATTAPRPWAGLPAGSAPAEACTQWLAEFAGGLPEPTRSLVLLRADRQELRLAAVHPAGSVAQDLAPLLSQAAATLKPERFRSAGGWLVTQPLAWGEDLRGLVAAEFAQEEDAVRGAARLAWGAGWLLALLAGQGGNPQALAEARNLLQFMAAMLGEQSFDAACLSLANRLAARWRADAVLVGWVDRLQARIVARSNASRTDERANVTQLATAAMEEALDLRQTVQGHGGNGFRSDAGNLPAHAALAKALPCEAVITAVLFHEAAPVGAVLLQRGSAFSAEELETLDTQCMMLAPVLAQRRAAERSLWQHAGASVRHALHRAGDDSLLGWKLGSLTLVVALAVAAVTPVPFRITAPALVEGEVQRSIVAPFQGFVQQAYLRAGDTVRAGDVIASLDDADLKLDAEKARAELDVAERKEREAVAAGKRVDMRLAAAQAAQARATLDLAEQKLQRVQLVAPFDGVIVRGDLSQQRGSPVEQGKVLFELAPLTAWRLILKVDERDIAYVQSQRQGELALTGLAGVTHPFEVKRITSIASAEGGVNHFRAEADLGDAKVSLRPGMEGVAKIDCGSASALWVATRRLLAWTRLAVWEWTP</sequence>
<feature type="domain" description="CzcB-like barrel-sandwich hybrid" evidence="5">
    <location>
        <begin position="375"/>
        <end position="496"/>
    </location>
</feature>
<dbReference type="PANTHER" id="PTHR32347:SF23">
    <property type="entry name" value="BLL5650 PROTEIN"/>
    <property type="match status" value="1"/>
</dbReference>
<keyword evidence="2 3" id="KW-0175">Coiled coil</keyword>
<dbReference type="SUPFAM" id="SSF111369">
    <property type="entry name" value="HlyD-like secretion proteins"/>
    <property type="match status" value="1"/>
</dbReference>
<feature type="compositionally biased region" description="Low complexity" evidence="4">
    <location>
        <begin position="1"/>
        <end position="19"/>
    </location>
</feature>
<dbReference type="Pfam" id="PF25973">
    <property type="entry name" value="BSH_CzcB"/>
    <property type="match status" value="1"/>
</dbReference>
<reference evidence="6" key="1">
    <citation type="submission" date="2020-08" db="EMBL/GenBank/DDBJ databases">
        <title>Ramlibacter sp. USB13 16S ribosomal RNA gene genome sequencing and assembly.</title>
        <authorList>
            <person name="Kang M."/>
        </authorList>
    </citation>
    <scope>NUCLEOTIDE SEQUENCE</scope>
    <source>
        <strain evidence="6">USB13</strain>
    </source>
</reference>
<gene>
    <name evidence="6" type="ORF">H8N03_23695</name>
</gene>
<comment type="subcellular location">
    <subcellularLocation>
        <location evidence="1">Cell envelope</location>
    </subcellularLocation>
</comment>
<evidence type="ECO:0000259" key="5">
    <source>
        <dbReference type="Pfam" id="PF25973"/>
    </source>
</evidence>
<evidence type="ECO:0000256" key="2">
    <source>
        <dbReference type="ARBA" id="ARBA00023054"/>
    </source>
</evidence>
<evidence type="ECO:0000256" key="1">
    <source>
        <dbReference type="ARBA" id="ARBA00004196"/>
    </source>
</evidence>
<comment type="caution">
    <text evidence="6">The sequence shown here is derived from an EMBL/GenBank/DDBJ whole genome shotgun (WGS) entry which is preliminary data.</text>
</comment>
<dbReference type="EMBL" id="JACORT010000013">
    <property type="protein sequence ID" value="MBC5785962.1"/>
    <property type="molecule type" value="Genomic_DNA"/>
</dbReference>
<evidence type="ECO:0000256" key="3">
    <source>
        <dbReference type="SAM" id="Coils"/>
    </source>
</evidence>
<dbReference type="GO" id="GO:0030313">
    <property type="term" value="C:cell envelope"/>
    <property type="evidence" value="ECO:0007669"/>
    <property type="project" value="UniProtKB-SubCell"/>
</dbReference>
<feature type="region of interest" description="Disordered" evidence="4">
    <location>
        <begin position="1"/>
        <end position="24"/>
    </location>
</feature>
<protein>
    <submittedName>
        <fullName evidence="6">HlyD family efflux transporter periplasmic adaptor subunit</fullName>
    </submittedName>
</protein>
<dbReference type="Proteomes" id="UP000608513">
    <property type="component" value="Unassembled WGS sequence"/>
</dbReference>
<organism evidence="6 7">
    <name type="scientific">Ramlibacter cellulosilyticus</name>
    <dbReference type="NCBI Taxonomy" id="2764187"/>
    <lineage>
        <taxon>Bacteria</taxon>
        <taxon>Pseudomonadati</taxon>
        <taxon>Pseudomonadota</taxon>
        <taxon>Betaproteobacteria</taxon>
        <taxon>Burkholderiales</taxon>
        <taxon>Comamonadaceae</taxon>
        <taxon>Ramlibacter</taxon>
    </lineage>
</organism>